<dbReference type="Pfam" id="PF12671">
    <property type="entry name" value="Amidase_6"/>
    <property type="match status" value="1"/>
</dbReference>
<evidence type="ECO:0000259" key="2">
    <source>
        <dbReference type="Pfam" id="PF12671"/>
    </source>
</evidence>
<evidence type="ECO:0000313" key="3">
    <source>
        <dbReference type="EMBL" id="SDM52405.1"/>
    </source>
</evidence>
<reference evidence="3 4" key="1">
    <citation type="submission" date="2016-10" db="EMBL/GenBank/DDBJ databases">
        <authorList>
            <person name="de Groot N.N."/>
        </authorList>
    </citation>
    <scope>NUCLEOTIDE SEQUENCE [LARGE SCALE GENOMIC DNA]</scope>
    <source>
        <strain evidence="3 4">DSM 797</strain>
    </source>
</reference>
<evidence type="ECO:0000313" key="4">
    <source>
        <dbReference type="Proteomes" id="UP000199068"/>
    </source>
</evidence>
<accession>A0A1G9TYS3</accession>
<dbReference type="Proteomes" id="UP000199068">
    <property type="component" value="Unassembled WGS sequence"/>
</dbReference>
<feature type="domain" description="Putative amidase" evidence="2">
    <location>
        <begin position="311"/>
        <end position="453"/>
    </location>
</feature>
<proteinExistence type="predicted"/>
<sequence>MKKINRSRSVLLSLILSGVTINSLQVGKVFADDGGYNKKWIVHKSVSGEDTELLNSRIRTITNNIDSPKNSNSELLLLRDQYLNDNYSLYQKYVTCEPLSKEEFIENILNGSNGLLNYFNESYKNLSENEKLEKEVKLMRYCNDNDIILDSSGNFYESIEASYQLDCYLKDGGKDNLIKRSSDMTDSELCEQSNFLIDNMEDLLQNTDVDVESIVEQVIPIGADNLSEKQVEEILDKANDKAINSEVKSIAPRNFNHSKNISENSRLDKYIKLVKNLSDEYNKENNNLPILKSINSIKRSVTASSYQTNCLNYARKHGYTNGYYGSSNDRNDAPSPYYNYRKNGEHDCANFVSQCLRAGGVSFWKDWFFNNKNDYSYSWIRAKDFRTHWQSRVPSEYMYVTNSLSFLKPATPISILNPRSNFVATHTLITTDKHSNGYNFSYAAHSDQGKRTNLIAKLQAHNTHNVKNNEIKYYKVYW</sequence>
<gene>
    <name evidence="3" type="ORF">SAMN04515677_1148</name>
</gene>
<name>A0A1G9TYS3_9FIRM</name>
<dbReference type="EMBL" id="FNGW01000014">
    <property type="protein sequence ID" value="SDM52405.1"/>
    <property type="molecule type" value="Genomic_DNA"/>
</dbReference>
<evidence type="ECO:0000256" key="1">
    <source>
        <dbReference type="SAM" id="SignalP"/>
    </source>
</evidence>
<dbReference type="InterPro" id="IPR024301">
    <property type="entry name" value="Amidase_6"/>
</dbReference>
<protein>
    <submittedName>
        <fullName evidence="3">Putative amidase domain-containing protein</fullName>
    </submittedName>
</protein>
<dbReference type="RefSeq" id="WP_242872455.1">
    <property type="nucleotide sequence ID" value="NZ_FNGW01000014.1"/>
</dbReference>
<keyword evidence="4" id="KW-1185">Reference proteome</keyword>
<feature type="chain" id="PRO_5011575176" evidence="1">
    <location>
        <begin position="32"/>
        <end position="478"/>
    </location>
</feature>
<feature type="signal peptide" evidence="1">
    <location>
        <begin position="1"/>
        <end position="31"/>
    </location>
</feature>
<organism evidence="3 4">
    <name type="scientific">Romboutsia lituseburensis DSM 797</name>
    <dbReference type="NCBI Taxonomy" id="1121325"/>
    <lineage>
        <taxon>Bacteria</taxon>
        <taxon>Bacillati</taxon>
        <taxon>Bacillota</taxon>
        <taxon>Clostridia</taxon>
        <taxon>Peptostreptococcales</taxon>
        <taxon>Peptostreptococcaceae</taxon>
        <taxon>Romboutsia</taxon>
    </lineage>
</organism>
<dbReference type="AlphaFoldDB" id="A0A1G9TYS3"/>
<keyword evidence="1" id="KW-0732">Signal</keyword>